<protein>
    <recommendedName>
        <fullName evidence="4">DnaA N-terminal domain-containing protein</fullName>
    </recommendedName>
</protein>
<evidence type="ECO:0008006" key="4">
    <source>
        <dbReference type="Google" id="ProtNLM"/>
    </source>
</evidence>
<dbReference type="EMBL" id="FSQZ01000001">
    <property type="protein sequence ID" value="SIN66435.1"/>
    <property type="molecule type" value="Genomic_DNA"/>
</dbReference>
<evidence type="ECO:0000313" key="3">
    <source>
        <dbReference type="Proteomes" id="UP000185093"/>
    </source>
</evidence>
<accession>A0ABY1JCU3</accession>
<name>A0ABY1JCU3_9BACT</name>
<reference evidence="2 3" key="1">
    <citation type="submission" date="2016-11" db="EMBL/GenBank/DDBJ databases">
        <authorList>
            <person name="Varghese N."/>
            <person name="Submissions S."/>
        </authorList>
    </citation>
    <scope>NUCLEOTIDE SEQUENCE [LARGE SCALE GENOMIC DNA]</scope>
    <source>
        <strain evidence="2 3">DSM 20664</strain>
    </source>
</reference>
<comment type="caution">
    <text evidence="2">The sequence shown here is derived from an EMBL/GenBank/DDBJ whole genome shotgun (WGS) entry which is preliminary data.</text>
</comment>
<proteinExistence type="predicted"/>
<evidence type="ECO:0000313" key="2">
    <source>
        <dbReference type="EMBL" id="SIN66435.1"/>
    </source>
</evidence>
<organism evidence="2 3">
    <name type="scientific">Acetomicrobium flavidum</name>
    <dbReference type="NCBI Taxonomy" id="49896"/>
    <lineage>
        <taxon>Bacteria</taxon>
        <taxon>Thermotogati</taxon>
        <taxon>Synergistota</taxon>
        <taxon>Synergistia</taxon>
        <taxon>Synergistales</taxon>
        <taxon>Acetomicrobiaceae</taxon>
        <taxon>Acetomicrobium</taxon>
    </lineage>
</organism>
<sequence length="310" mass="34836">MNNTPRIGVFPCKLWREASKELDLETLCVLAYLWTCPHRKIEGLFELPLGYVASDLNVSVAVAEEKIKLLEEKGFIVYEDDVIFVKGYMGVQSKLQGKVPNDTIKGIINNLTELQPSKKLLELWANEAKNIPQLWQGLQENGLKLQEVSPGLESEYILSTYPVSTEYVRGGSGSGTGIGTGTGNGSYKGSSVDERTPASNPLNIQQHNEKCINTLLEQGLISKDLAARAQRFVPTTTLPLSKERWLEEINKLAYIPADVYNHFDCNVELDELDQLIDRFFEIDFDSNDKSICLFNDEKVKQRLAYRLGIT</sequence>
<feature type="region of interest" description="Disordered" evidence="1">
    <location>
        <begin position="172"/>
        <end position="202"/>
    </location>
</feature>
<dbReference type="Proteomes" id="UP000185093">
    <property type="component" value="Unassembled WGS sequence"/>
</dbReference>
<feature type="compositionally biased region" description="Gly residues" evidence="1">
    <location>
        <begin position="172"/>
        <end position="186"/>
    </location>
</feature>
<gene>
    <name evidence="2" type="ORF">SAMN05444368_0911</name>
</gene>
<keyword evidence="3" id="KW-1185">Reference proteome</keyword>
<evidence type="ECO:0000256" key="1">
    <source>
        <dbReference type="SAM" id="MobiDB-lite"/>
    </source>
</evidence>
<dbReference type="RefSeq" id="WP_074199419.1">
    <property type="nucleotide sequence ID" value="NZ_FSQZ01000001.1"/>
</dbReference>